<sequence>MNLTSHWTLGQHVGLTDKTSAPRIEKTNALRGSQKLLGLWSSSGQKLGRMLVAKLLVSCQADFHVLFGYLNGCNDALSDARHPIKSIEASKISQFYSVLMKISDETLRLEDLFESLIDLCSLKKIDIIHRTLHILHMVLCNSSIMEQTLGERENIVIEDPASETSNSELNGCGYMDKKDQVFVNLSEIFNQANIPCGLKFLTDKQPLGSVGLFSDNFEASISSVYWASLFQHMSQIAIMYKEDQIRCEALSIMKLILLRCNAYTERDKFAGEIVFQSISQLLRREAGVFVQSQAVDIIYLLFNCPKFMALFSFGCKEDGEHACIETIDEKGAVNSQGLREILNGLVDCLASSGGATSQEMKLRRNAIVFLAFLGSSGKSGLETLIYYRLPKGSNFLSIILQSLVSDLDQGALESAKPSDVFREWILLVREALIFFNRLVSHPQYSINVLQSLTKTREIANMAVDVANRLTNKAKLFWQQDDKSTKQIRECEILELAHVFKRRVYFYLGENIS</sequence>
<dbReference type="PANTHER" id="PTHR35761:SF1">
    <property type="entry name" value="PROTEIN SENSITIVE TO UV 2"/>
    <property type="match status" value="1"/>
</dbReference>
<organism evidence="1 2">
    <name type="scientific">Dorcoceras hygrometricum</name>
    <dbReference type="NCBI Taxonomy" id="472368"/>
    <lineage>
        <taxon>Eukaryota</taxon>
        <taxon>Viridiplantae</taxon>
        <taxon>Streptophyta</taxon>
        <taxon>Embryophyta</taxon>
        <taxon>Tracheophyta</taxon>
        <taxon>Spermatophyta</taxon>
        <taxon>Magnoliopsida</taxon>
        <taxon>eudicotyledons</taxon>
        <taxon>Gunneridae</taxon>
        <taxon>Pentapetalae</taxon>
        <taxon>asterids</taxon>
        <taxon>lamiids</taxon>
        <taxon>Lamiales</taxon>
        <taxon>Gesneriaceae</taxon>
        <taxon>Didymocarpoideae</taxon>
        <taxon>Trichosporeae</taxon>
        <taxon>Loxocarpinae</taxon>
        <taxon>Dorcoceras</taxon>
    </lineage>
</organism>
<proteinExistence type="predicted"/>
<name>A0A2Z7CWK1_9LAMI</name>
<dbReference type="EMBL" id="KQ991615">
    <property type="protein sequence ID" value="KZV51492.1"/>
    <property type="molecule type" value="Genomic_DNA"/>
</dbReference>
<dbReference type="GO" id="GO:0006974">
    <property type="term" value="P:DNA damage response"/>
    <property type="evidence" value="ECO:0007669"/>
    <property type="project" value="InterPro"/>
</dbReference>
<accession>A0A2Z7CWK1</accession>
<gene>
    <name evidence="1" type="ORF">F511_37411</name>
</gene>
<dbReference type="PANTHER" id="PTHR35761">
    <property type="entry name" value="ATR INTERACTING PROTEIN"/>
    <property type="match status" value="1"/>
</dbReference>
<dbReference type="AlphaFoldDB" id="A0A2Z7CWK1"/>
<evidence type="ECO:0000313" key="1">
    <source>
        <dbReference type="EMBL" id="KZV51492.1"/>
    </source>
</evidence>
<protein>
    <submittedName>
        <fullName evidence="1">Uncharacterized protein</fullName>
    </submittedName>
</protein>
<keyword evidence="2" id="KW-1185">Reference proteome</keyword>
<dbReference type="InterPro" id="IPR044952">
    <property type="entry name" value="SUV2"/>
</dbReference>
<evidence type="ECO:0000313" key="2">
    <source>
        <dbReference type="Proteomes" id="UP000250235"/>
    </source>
</evidence>
<dbReference type="OrthoDB" id="645074at2759"/>
<dbReference type="Proteomes" id="UP000250235">
    <property type="component" value="Unassembled WGS sequence"/>
</dbReference>
<reference evidence="1 2" key="1">
    <citation type="journal article" date="2015" name="Proc. Natl. Acad. Sci. U.S.A.">
        <title>The resurrection genome of Boea hygrometrica: A blueprint for survival of dehydration.</title>
        <authorList>
            <person name="Xiao L."/>
            <person name="Yang G."/>
            <person name="Zhang L."/>
            <person name="Yang X."/>
            <person name="Zhao S."/>
            <person name="Ji Z."/>
            <person name="Zhou Q."/>
            <person name="Hu M."/>
            <person name="Wang Y."/>
            <person name="Chen M."/>
            <person name="Xu Y."/>
            <person name="Jin H."/>
            <person name="Xiao X."/>
            <person name="Hu G."/>
            <person name="Bao F."/>
            <person name="Hu Y."/>
            <person name="Wan P."/>
            <person name="Li L."/>
            <person name="Deng X."/>
            <person name="Kuang T."/>
            <person name="Xiang C."/>
            <person name="Zhu J.K."/>
            <person name="Oliver M.J."/>
            <person name="He Y."/>
        </authorList>
    </citation>
    <scope>NUCLEOTIDE SEQUENCE [LARGE SCALE GENOMIC DNA]</scope>
    <source>
        <strain evidence="2">cv. XS01</strain>
    </source>
</reference>